<dbReference type="InterPro" id="IPR036188">
    <property type="entry name" value="FAD/NAD-bd_sf"/>
</dbReference>
<accession>A0AAE8SG53</accession>
<feature type="region of interest" description="Disordered" evidence="1">
    <location>
        <begin position="1"/>
        <end position="30"/>
    </location>
</feature>
<evidence type="ECO:0000313" key="3">
    <source>
        <dbReference type="EMBL" id="SPJ74743.1"/>
    </source>
</evidence>
<feature type="compositionally biased region" description="Basic and acidic residues" evidence="1">
    <location>
        <begin position="1"/>
        <end position="10"/>
    </location>
</feature>
<dbReference type="PANTHER" id="PTHR13847">
    <property type="entry name" value="SARCOSINE DEHYDROGENASE-RELATED"/>
    <property type="match status" value="1"/>
</dbReference>
<dbReference type="InterPro" id="IPR006076">
    <property type="entry name" value="FAD-dep_OxRdtase"/>
</dbReference>
<evidence type="ECO:0000259" key="2">
    <source>
        <dbReference type="Pfam" id="PF01266"/>
    </source>
</evidence>
<name>A0AAE8SG53_9HYPO</name>
<dbReference type="Proteomes" id="UP001187734">
    <property type="component" value="Unassembled WGS sequence"/>
</dbReference>
<dbReference type="Pfam" id="PF01266">
    <property type="entry name" value="DAO"/>
    <property type="match status" value="1"/>
</dbReference>
<organism evidence="3 4">
    <name type="scientific">Fusarium torulosum</name>
    <dbReference type="NCBI Taxonomy" id="33205"/>
    <lineage>
        <taxon>Eukaryota</taxon>
        <taxon>Fungi</taxon>
        <taxon>Dikarya</taxon>
        <taxon>Ascomycota</taxon>
        <taxon>Pezizomycotina</taxon>
        <taxon>Sordariomycetes</taxon>
        <taxon>Hypocreomycetidae</taxon>
        <taxon>Hypocreales</taxon>
        <taxon>Nectriaceae</taxon>
        <taxon>Fusarium</taxon>
    </lineage>
</organism>
<dbReference type="EMBL" id="ONZP01000134">
    <property type="protein sequence ID" value="SPJ74743.1"/>
    <property type="molecule type" value="Genomic_DNA"/>
</dbReference>
<reference evidence="3" key="1">
    <citation type="submission" date="2018-03" db="EMBL/GenBank/DDBJ databases">
        <authorList>
            <person name="Guldener U."/>
        </authorList>
    </citation>
    <scope>NUCLEOTIDE SEQUENCE</scope>
</reference>
<evidence type="ECO:0000256" key="1">
    <source>
        <dbReference type="SAM" id="MobiDB-lite"/>
    </source>
</evidence>
<dbReference type="Gene3D" id="3.30.9.10">
    <property type="entry name" value="D-Amino Acid Oxidase, subunit A, domain 2"/>
    <property type="match status" value="1"/>
</dbReference>
<comment type="caution">
    <text evidence="3">The sequence shown here is derived from an EMBL/GenBank/DDBJ whole genome shotgun (WGS) entry which is preliminary data.</text>
</comment>
<keyword evidence="4" id="KW-1185">Reference proteome</keyword>
<dbReference type="AlphaFoldDB" id="A0AAE8SG53"/>
<dbReference type="GO" id="GO:0005737">
    <property type="term" value="C:cytoplasm"/>
    <property type="evidence" value="ECO:0007669"/>
    <property type="project" value="TreeGrafter"/>
</dbReference>
<proteinExistence type="predicted"/>
<protein>
    <recommendedName>
        <fullName evidence="2">FAD dependent oxidoreductase domain-containing protein</fullName>
    </recommendedName>
</protein>
<sequence>MATIFPEKRHNYTNGRAGPPSSNSTRSYWHRDPSKQLLGHRTTDALPSTADVVIIGSGITGTFAARELVGGHQKIVMLEAREACWGATGRNGGHCQPAVWDAPADVARFELATYNIIADLVAKHNIPCDWQVIGGVHPIFTADVLDIAKKQIKRLKKHPDLKDKAFLIQDKEELSRIHTPHAMAAVYQPQAAKCWPYKLVTWLLESLLSERDASEFNLQTNTVVQRLHHDGSSWNVHTERGQIQCRHVLLATNAYTSHLIPEMTGLIIPVRGQVCALEPPEGTMQLPHSYCWMKGADHQYLIQRGLEDTQLSNGRGSTNAGDRSLIFGGERLAERLDGEEGLSNDDNINPAISEALHKCIGDALKLPMEKEEVDIPKIESQALKASYEWTGIMGYSSDGGAWVGQVSRSLLGNLVKETNGEADVGGLWVAAGFTGHGMPVAARCGIAIAEMILGKEGGVEVPTAWRISEERIKAARGLRIPQTLDELLKEMPAE</sequence>
<gene>
    <name evidence="3" type="ORF">FTOL_04474</name>
</gene>
<dbReference type="PANTHER" id="PTHR13847:SF129">
    <property type="entry name" value="FAD DEPENDENT OXIDOREDUCTASE"/>
    <property type="match status" value="1"/>
</dbReference>
<evidence type="ECO:0000313" key="4">
    <source>
        <dbReference type="Proteomes" id="UP001187734"/>
    </source>
</evidence>
<feature type="domain" description="FAD dependent oxidoreductase" evidence="2">
    <location>
        <begin position="51"/>
        <end position="451"/>
    </location>
</feature>
<dbReference type="Gene3D" id="3.50.50.60">
    <property type="entry name" value="FAD/NAD(P)-binding domain"/>
    <property type="match status" value="1"/>
</dbReference>
<dbReference type="SUPFAM" id="SSF51905">
    <property type="entry name" value="FAD/NAD(P)-binding domain"/>
    <property type="match status" value="1"/>
</dbReference>